<feature type="compositionally biased region" description="Basic residues" evidence="1">
    <location>
        <begin position="64"/>
        <end position="76"/>
    </location>
</feature>
<reference evidence="2 3" key="1">
    <citation type="journal article" date="2013" name="Curr. Biol.">
        <title>The Genome of the Foraminiferan Reticulomyxa filosa.</title>
        <authorList>
            <person name="Glockner G."/>
            <person name="Hulsmann N."/>
            <person name="Schleicher M."/>
            <person name="Noegel A.A."/>
            <person name="Eichinger L."/>
            <person name="Gallinger C."/>
            <person name="Pawlowski J."/>
            <person name="Sierra R."/>
            <person name="Euteneuer U."/>
            <person name="Pillet L."/>
            <person name="Moustafa A."/>
            <person name="Platzer M."/>
            <person name="Groth M."/>
            <person name="Szafranski K."/>
            <person name="Schliwa M."/>
        </authorList>
    </citation>
    <scope>NUCLEOTIDE SEQUENCE [LARGE SCALE GENOMIC DNA]</scope>
</reference>
<feature type="region of interest" description="Disordered" evidence="1">
    <location>
        <begin position="54"/>
        <end position="76"/>
    </location>
</feature>
<evidence type="ECO:0000313" key="2">
    <source>
        <dbReference type="EMBL" id="ETO10597.1"/>
    </source>
</evidence>
<sequence length="140" mass="17169">METELIKIENDLKQKMIMNIKKRKLGRQKEYVKFAFLVLQELYKKTLGNCKKRRKECKSEDKKKKTVRERHSKRQIKKKSYRFVTMEHSLQMDRRDVDIFDLNLSYHILNFIFFGKKTHYMYLVSSVSKQFYLVKLLSLY</sequence>
<organism evidence="2 3">
    <name type="scientific">Reticulomyxa filosa</name>
    <dbReference type="NCBI Taxonomy" id="46433"/>
    <lineage>
        <taxon>Eukaryota</taxon>
        <taxon>Sar</taxon>
        <taxon>Rhizaria</taxon>
        <taxon>Retaria</taxon>
        <taxon>Foraminifera</taxon>
        <taxon>Monothalamids</taxon>
        <taxon>Reticulomyxidae</taxon>
        <taxon>Reticulomyxa</taxon>
    </lineage>
</organism>
<dbReference type="AlphaFoldDB" id="X6MAV1"/>
<protein>
    <submittedName>
        <fullName evidence="2">Uncharacterized protein</fullName>
    </submittedName>
</protein>
<accession>X6MAV1</accession>
<gene>
    <name evidence="2" type="ORF">RFI_26780</name>
</gene>
<dbReference type="EMBL" id="ASPP01023362">
    <property type="protein sequence ID" value="ETO10597.1"/>
    <property type="molecule type" value="Genomic_DNA"/>
</dbReference>
<proteinExistence type="predicted"/>
<keyword evidence="3" id="KW-1185">Reference proteome</keyword>
<dbReference type="Proteomes" id="UP000023152">
    <property type="component" value="Unassembled WGS sequence"/>
</dbReference>
<name>X6MAV1_RETFI</name>
<evidence type="ECO:0000256" key="1">
    <source>
        <dbReference type="SAM" id="MobiDB-lite"/>
    </source>
</evidence>
<comment type="caution">
    <text evidence="2">The sequence shown here is derived from an EMBL/GenBank/DDBJ whole genome shotgun (WGS) entry which is preliminary data.</text>
</comment>
<evidence type="ECO:0000313" key="3">
    <source>
        <dbReference type="Proteomes" id="UP000023152"/>
    </source>
</evidence>